<keyword evidence="13" id="KW-0413">Isomerase</keyword>
<feature type="binding site" evidence="9">
    <location>
        <position position="180"/>
    </location>
    <ligand>
        <name>1-deoxy-D-xylulose 5-phosphate</name>
        <dbReference type="ChEBI" id="CHEBI:57792"/>
    </ligand>
</feature>
<feature type="binding site" evidence="9">
    <location>
        <position position="154"/>
    </location>
    <ligand>
        <name>Mn(2+)</name>
        <dbReference type="ChEBI" id="CHEBI:29035"/>
    </ligand>
</feature>
<evidence type="ECO:0000256" key="4">
    <source>
        <dbReference type="ARBA" id="ARBA00022857"/>
    </source>
</evidence>
<keyword evidence="3 9" id="KW-0479">Metal-binding</keyword>
<dbReference type="InterPro" id="IPR013644">
    <property type="entry name" value="DXP_reductoisomerase_C"/>
</dbReference>
<evidence type="ECO:0000259" key="12">
    <source>
        <dbReference type="Pfam" id="PF13288"/>
    </source>
</evidence>
<dbReference type="PANTHER" id="PTHR30525:SF0">
    <property type="entry name" value="1-DEOXY-D-XYLULOSE 5-PHOSPHATE REDUCTOISOMERASE, CHLOROPLASTIC"/>
    <property type="match status" value="1"/>
</dbReference>
<dbReference type="HOGENOM" id="CLU_035714_4_0_4"/>
<evidence type="ECO:0000313" key="14">
    <source>
        <dbReference type="Proteomes" id="UP000004956"/>
    </source>
</evidence>
<keyword evidence="4 9" id="KW-0521">NADP</keyword>
<keyword evidence="7 9" id="KW-0414">Isoprene biosynthesis</keyword>
<gene>
    <name evidence="9" type="primary">dxr</name>
    <name evidence="13" type="ORF">HMPREF9440_02282</name>
</gene>
<evidence type="ECO:0000256" key="9">
    <source>
        <dbReference type="HAMAP-Rule" id="MF_00183"/>
    </source>
</evidence>
<organism evidence="13 14">
    <name type="scientific">Sutterella parvirubra YIT 11816</name>
    <dbReference type="NCBI Taxonomy" id="762967"/>
    <lineage>
        <taxon>Bacteria</taxon>
        <taxon>Pseudomonadati</taxon>
        <taxon>Pseudomonadota</taxon>
        <taxon>Betaproteobacteria</taxon>
        <taxon>Burkholderiales</taxon>
        <taxon>Sutterellaceae</taxon>
        <taxon>Sutterella</taxon>
    </lineage>
</organism>
<dbReference type="SUPFAM" id="SSF51735">
    <property type="entry name" value="NAD(P)-binding Rossmann-fold domains"/>
    <property type="match status" value="1"/>
</dbReference>
<feature type="binding site" evidence="9">
    <location>
        <position position="15"/>
    </location>
    <ligand>
        <name>NADPH</name>
        <dbReference type="ChEBI" id="CHEBI:57783"/>
    </ligand>
</feature>
<dbReference type="GO" id="GO:0070402">
    <property type="term" value="F:NADPH binding"/>
    <property type="evidence" value="ECO:0007669"/>
    <property type="project" value="InterPro"/>
</dbReference>
<dbReference type="InterPro" id="IPR003821">
    <property type="entry name" value="DXP_reductoisomerase"/>
</dbReference>
<protein>
    <recommendedName>
        <fullName evidence="9">1-deoxy-D-xylulose 5-phosphate reductoisomerase</fullName>
        <shortName evidence="9">DXP reductoisomerase</shortName>
        <ecNumber evidence="9">1.1.1.267</ecNumber>
    </recommendedName>
    <alternativeName>
        <fullName evidence="9">1-deoxyxylulose-5-phosphate reductoisomerase</fullName>
    </alternativeName>
    <alternativeName>
        <fullName evidence="9">2-C-methyl-D-erythritol 4-phosphate synthase</fullName>
    </alternativeName>
</protein>
<feature type="binding site" evidence="9">
    <location>
        <position position="223"/>
    </location>
    <ligand>
        <name>1-deoxy-D-xylulose 5-phosphate</name>
        <dbReference type="ChEBI" id="CHEBI:57792"/>
    </ligand>
</feature>
<dbReference type="Gene3D" id="3.40.50.720">
    <property type="entry name" value="NAD(P)-binding Rossmann-like Domain"/>
    <property type="match status" value="1"/>
</dbReference>
<dbReference type="RefSeq" id="WP_008543584.1">
    <property type="nucleotide sequence ID" value="NZ_JH605013.1"/>
</dbReference>
<feature type="binding site" evidence="9">
    <location>
        <position position="128"/>
    </location>
    <ligand>
        <name>NADPH</name>
        <dbReference type="ChEBI" id="CHEBI:57783"/>
    </ligand>
</feature>
<feature type="binding site" evidence="9">
    <location>
        <position position="13"/>
    </location>
    <ligand>
        <name>NADPH</name>
        <dbReference type="ChEBI" id="CHEBI:57783"/>
    </ligand>
</feature>
<dbReference type="UniPathway" id="UPA00056">
    <property type="reaction ID" value="UER00092"/>
</dbReference>
<feature type="binding site" evidence="9">
    <location>
        <position position="214"/>
    </location>
    <ligand>
        <name>1-deoxy-D-xylulose 5-phosphate</name>
        <dbReference type="ChEBI" id="CHEBI:57792"/>
    </ligand>
</feature>
<feature type="binding site" evidence="9">
    <location>
        <position position="126"/>
    </location>
    <ligand>
        <name>NADPH</name>
        <dbReference type="ChEBI" id="CHEBI:57783"/>
    </ligand>
</feature>
<comment type="function">
    <text evidence="9">Catalyzes the NADPH-dependent rearrangement and reduction of 1-deoxy-D-xylulose-5-phosphate (DXP) to 2-C-methyl-D-erythritol 4-phosphate (MEP).</text>
</comment>
<feature type="domain" description="1-deoxy-D-xylulose 5-phosphate reductoisomerase N-terminal" evidence="10">
    <location>
        <begin position="6"/>
        <end position="134"/>
    </location>
</feature>
<name>H3KHN6_9BURK</name>
<dbReference type="SUPFAM" id="SSF69055">
    <property type="entry name" value="1-deoxy-D-xylulose-5-phosphate reductoisomerase, C-terminal domain"/>
    <property type="match status" value="1"/>
</dbReference>
<evidence type="ECO:0000256" key="1">
    <source>
        <dbReference type="ARBA" id="ARBA00005094"/>
    </source>
</evidence>
<dbReference type="GO" id="GO:0030604">
    <property type="term" value="F:1-deoxy-D-xylulose-5-phosphate reductoisomerase activity"/>
    <property type="evidence" value="ECO:0007669"/>
    <property type="project" value="UniProtKB-UniRule"/>
</dbReference>
<reference evidence="13 14" key="1">
    <citation type="submission" date="2011-11" db="EMBL/GenBank/DDBJ databases">
        <authorList>
            <person name="Weinstock G."/>
            <person name="Sodergren E."/>
            <person name="Clifton S."/>
            <person name="Fulton L."/>
            <person name="Fulton B."/>
            <person name="Courtney L."/>
            <person name="Fronick C."/>
            <person name="Harrison M."/>
            <person name="Strong C."/>
            <person name="Farmer C."/>
            <person name="Delahaunty K."/>
            <person name="Markovic C."/>
            <person name="Hall O."/>
            <person name="Minx P."/>
            <person name="Tomlinson C."/>
            <person name="Mitreva M."/>
            <person name="Hou S."/>
            <person name="Chen J."/>
            <person name="Wollam A."/>
            <person name="Pepin K.H."/>
            <person name="Johnson M."/>
            <person name="Bhonagiri V."/>
            <person name="Zhang X."/>
            <person name="Suruliraj S."/>
            <person name="Warren W."/>
            <person name="Chinwalla A."/>
            <person name="Mardis E.R."/>
            <person name="Wilson R.K."/>
        </authorList>
    </citation>
    <scope>NUCLEOTIDE SEQUENCE [LARGE SCALE GENOMIC DNA]</scope>
    <source>
        <strain evidence="13 14">YIT 11816</strain>
    </source>
</reference>
<evidence type="ECO:0000313" key="13">
    <source>
        <dbReference type="EMBL" id="EHY30375.1"/>
    </source>
</evidence>
<comment type="cofactor">
    <cofactor evidence="9">
        <name>Mg(2+)</name>
        <dbReference type="ChEBI" id="CHEBI:18420"/>
    </cofactor>
    <cofactor evidence="9">
        <name>Mn(2+)</name>
        <dbReference type="ChEBI" id="CHEBI:29035"/>
    </cofactor>
</comment>
<keyword evidence="14" id="KW-1185">Reference proteome</keyword>
<proteinExistence type="inferred from homology"/>
<evidence type="ECO:0000256" key="6">
    <source>
        <dbReference type="ARBA" id="ARBA00023211"/>
    </source>
</evidence>
<dbReference type="InterPro" id="IPR013512">
    <property type="entry name" value="DXP_reductoisomerase_N"/>
</dbReference>
<dbReference type="GO" id="GO:0016853">
    <property type="term" value="F:isomerase activity"/>
    <property type="evidence" value="ECO:0007669"/>
    <property type="project" value="UniProtKB-KW"/>
</dbReference>
<dbReference type="PIRSF" id="PIRSF006205">
    <property type="entry name" value="Dxp_reductismrs"/>
    <property type="match status" value="1"/>
</dbReference>
<dbReference type="EC" id="1.1.1.267" evidence="9"/>
<feature type="binding site" evidence="9">
    <location>
        <position position="154"/>
    </location>
    <ligand>
        <name>1-deoxy-D-xylulose 5-phosphate</name>
        <dbReference type="ChEBI" id="CHEBI:57792"/>
    </ligand>
</feature>
<feature type="binding site" evidence="9">
    <location>
        <position position="223"/>
    </location>
    <ligand>
        <name>Mn(2+)</name>
        <dbReference type="ChEBI" id="CHEBI:29035"/>
    </ligand>
</feature>
<feature type="binding site" evidence="9">
    <location>
        <position position="153"/>
    </location>
    <ligand>
        <name>1-deoxy-D-xylulose 5-phosphate</name>
        <dbReference type="ChEBI" id="CHEBI:57792"/>
    </ligand>
</feature>
<dbReference type="OrthoDB" id="9806546at2"/>
<dbReference type="Pfam" id="PF13288">
    <property type="entry name" value="DXPR_C"/>
    <property type="match status" value="1"/>
</dbReference>
<dbReference type="InterPro" id="IPR036291">
    <property type="entry name" value="NAD(P)-bd_dom_sf"/>
</dbReference>
<dbReference type="Proteomes" id="UP000004956">
    <property type="component" value="Unassembled WGS sequence"/>
</dbReference>
<comment type="caution">
    <text evidence="13">The sequence shown here is derived from an EMBL/GenBank/DDBJ whole genome shotgun (WGS) entry which is preliminary data.</text>
</comment>
<evidence type="ECO:0000256" key="8">
    <source>
        <dbReference type="ARBA" id="ARBA00048543"/>
    </source>
</evidence>
<comment type="catalytic activity">
    <reaction evidence="8">
        <text>2-C-methyl-D-erythritol 4-phosphate + NADP(+) = 1-deoxy-D-xylulose 5-phosphate + NADPH + H(+)</text>
        <dbReference type="Rhea" id="RHEA:13717"/>
        <dbReference type="ChEBI" id="CHEBI:15378"/>
        <dbReference type="ChEBI" id="CHEBI:57783"/>
        <dbReference type="ChEBI" id="CHEBI:57792"/>
        <dbReference type="ChEBI" id="CHEBI:58262"/>
        <dbReference type="ChEBI" id="CHEBI:58349"/>
        <dbReference type="EC" id="1.1.1.267"/>
    </reaction>
    <physiologicalReaction direction="right-to-left" evidence="8">
        <dbReference type="Rhea" id="RHEA:13719"/>
    </physiologicalReaction>
</comment>
<dbReference type="HAMAP" id="MF_00183">
    <property type="entry name" value="DXP_reductoisom"/>
    <property type="match status" value="1"/>
</dbReference>
<feature type="domain" description="DXP reductoisomerase C-terminal" evidence="12">
    <location>
        <begin position="263"/>
        <end position="379"/>
    </location>
</feature>
<dbReference type="Pfam" id="PF02670">
    <property type="entry name" value="DXP_reductoisom"/>
    <property type="match status" value="1"/>
</dbReference>
<dbReference type="PATRIC" id="fig|762967.3.peg.1797"/>
<feature type="binding site" evidence="9">
    <location>
        <position position="152"/>
    </location>
    <ligand>
        <name>Mn(2+)</name>
        <dbReference type="ChEBI" id="CHEBI:29035"/>
    </ligand>
</feature>
<feature type="binding site" evidence="9">
    <location>
        <position position="12"/>
    </location>
    <ligand>
        <name>NADPH</name>
        <dbReference type="ChEBI" id="CHEBI:57783"/>
    </ligand>
</feature>
<feature type="binding site" evidence="9">
    <location>
        <position position="220"/>
    </location>
    <ligand>
        <name>1-deoxy-D-xylulose 5-phosphate</name>
        <dbReference type="ChEBI" id="CHEBI:57792"/>
    </ligand>
</feature>
<evidence type="ECO:0000256" key="5">
    <source>
        <dbReference type="ARBA" id="ARBA00023002"/>
    </source>
</evidence>
<comment type="similarity">
    <text evidence="2 9">Belongs to the DXR family.</text>
</comment>
<dbReference type="Pfam" id="PF08436">
    <property type="entry name" value="DXP_redisom_C"/>
    <property type="match status" value="1"/>
</dbReference>
<feature type="binding site" evidence="9">
    <location>
        <position position="207"/>
    </location>
    <ligand>
        <name>NADPH</name>
        <dbReference type="ChEBI" id="CHEBI:57783"/>
    </ligand>
</feature>
<accession>H3KHN6</accession>
<feature type="binding site" evidence="9">
    <location>
        <position position="38"/>
    </location>
    <ligand>
        <name>NADPH</name>
        <dbReference type="ChEBI" id="CHEBI:57783"/>
    </ligand>
</feature>
<evidence type="ECO:0000256" key="2">
    <source>
        <dbReference type="ARBA" id="ARBA00006825"/>
    </source>
</evidence>
<feature type="binding site" evidence="9">
    <location>
        <position position="201"/>
    </location>
    <ligand>
        <name>1-deoxy-D-xylulose 5-phosphate</name>
        <dbReference type="ChEBI" id="CHEBI:57792"/>
    </ligand>
</feature>
<dbReference type="SUPFAM" id="SSF55347">
    <property type="entry name" value="Glyceraldehyde-3-phosphate dehydrogenase-like, C-terminal domain"/>
    <property type="match status" value="1"/>
</dbReference>
<dbReference type="Gene3D" id="1.10.1740.10">
    <property type="match status" value="1"/>
</dbReference>
<feature type="domain" description="1-deoxy-D-xylulose 5-phosphate reductoisomerase C-terminal" evidence="11">
    <location>
        <begin position="148"/>
        <end position="231"/>
    </location>
</feature>
<sequence length="391" mass="41259">MTQKTLTILGATGSIGRSALEVVRMHADDWRVGTLAGGSRVAPLVEAALETNPDRVVIADEGKYQELRRQLDAVGLGHVEAAAGADAVADAAAEEADAVLQSIVGAAGVEPTFRAVEAGRRLLLANKESVVCGGGLLMGRARATGALILPVDSEHNALFQCLAGADEAQKAKARLILTASGGPFRGRKDLTGITPEEAVRHPNWSMGRKISVDSATLMNKGLEVIEASWLFGFPGDRIDVVVHPESIVHSMVEFADGCVLAQMGTPSMKNPIAYAMAWPERIEAGVERLNLAKIGRLTFEAPDTETFPLLKLAYEALAGEGGETIVLNAANEIAVEAFLAKRIAFTTIFSTVAGALESIPAPKPASVDDILALDREVRRRVRAALGMKEGA</sequence>
<keyword evidence="6 9" id="KW-0464">Manganese</keyword>
<dbReference type="STRING" id="762967.HMPREF9440_02282"/>
<feature type="binding site" evidence="9">
    <location>
        <position position="14"/>
    </location>
    <ligand>
        <name>NADPH</name>
        <dbReference type="ChEBI" id="CHEBI:57783"/>
    </ligand>
</feature>
<dbReference type="GO" id="GO:0051484">
    <property type="term" value="P:isopentenyl diphosphate biosynthetic process, methylerythritol 4-phosphate pathway involved in terpenoid biosynthetic process"/>
    <property type="evidence" value="ECO:0007669"/>
    <property type="project" value="UniProtKB-ARBA"/>
</dbReference>
<comment type="pathway">
    <text evidence="1 9">Isoprenoid biosynthesis; isopentenyl diphosphate biosynthesis via DXP pathway; isopentenyl diphosphate from 1-deoxy-D-xylulose 5-phosphate: step 1/6.</text>
</comment>
<feature type="binding site" evidence="9">
    <location>
        <position position="219"/>
    </location>
    <ligand>
        <name>1-deoxy-D-xylulose 5-phosphate</name>
        <dbReference type="ChEBI" id="CHEBI:57792"/>
    </ligand>
</feature>
<feature type="binding site" evidence="9">
    <location>
        <position position="127"/>
    </location>
    <ligand>
        <name>1-deoxy-D-xylulose 5-phosphate</name>
        <dbReference type="ChEBI" id="CHEBI:57792"/>
    </ligand>
</feature>
<evidence type="ECO:0000256" key="3">
    <source>
        <dbReference type="ARBA" id="ARBA00022723"/>
    </source>
</evidence>
<dbReference type="InterPro" id="IPR026877">
    <property type="entry name" value="DXPR_C"/>
</dbReference>
<comment type="caution">
    <text evidence="9">Lacks conserved residue(s) required for the propagation of feature annotation.</text>
</comment>
<dbReference type="FunFam" id="3.40.50.720:FF:000045">
    <property type="entry name" value="1-deoxy-D-xylulose 5-phosphate reductoisomerase"/>
    <property type="match status" value="1"/>
</dbReference>
<dbReference type="AlphaFoldDB" id="H3KHN6"/>
<dbReference type="GO" id="GO:0030145">
    <property type="term" value="F:manganese ion binding"/>
    <property type="evidence" value="ECO:0007669"/>
    <property type="project" value="TreeGrafter"/>
</dbReference>
<keyword evidence="5 9" id="KW-0560">Oxidoreductase</keyword>
<evidence type="ECO:0000259" key="10">
    <source>
        <dbReference type="Pfam" id="PF02670"/>
    </source>
</evidence>
<dbReference type="PANTHER" id="PTHR30525">
    <property type="entry name" value="1-DEOXY-D-XYLULOSE 5-PHOSPHATE REDUCTOISOMERASE"/>
    <property type="match status" value="1"/>
</dbReference>
<dbReference type="NCBIfam" id="TIGR00243">
    <property type="entry name" value="Dxr"/>
    <property type="match status" value="1"/>
</dbReference>
<evidence type="ECO:0000256" key="7">
    <source>
        <dbReference type="ARBA" id="ARBA00023229"/>
    </source>
</evidence>
<dbReference type="InterPro" id="IPR036169">
    <property type="entry name" value="DXPR_C_sf"/>
</dbReference>
<evidence type="ECO:0000259" key="11">
    <source>
        <dbReference type="Pfam" id="PF08436"/>
    </source>
</evidence>
<keyword evidence="9" id="KW-0460">Magnesium</keyword>
<dbReference type="EMBL" id="AFBQ01000346">
    <property type="protein sequence ID" value="EHY30375.1"/>
    <property type="molecule type" value="Genomic_DNA"/>
</dbReference>